<dbReference type="InterPro" id="IPR055568">
    <property type="entry name" value="DUF7144"/>
</dbReference>
<evidence type="ECO:0000259" key="2">
    <source>
        <dbReference type="Pfam" id="PF23636"/>
    </source>
</evidence>
<organism evidence="3 4">
    <name type="scientific">Planotetraspora mira</name>
    <dbReference type="NCBI Taxonomy" id="58121"/>
    <lineage>
        <taxon>Bacteria</taxon>
        <taxon>Bacillati</taxon>
        <taxon>Actinomycetota</taxon>
        <taxon>Actinomycetes</taxon>
        <taxon>Streptosporangiales</taxon>
        <taxon>Streptosporangiaceae</taxon>
        <taxon>Planotetraspora</taxon>
    </lineage>
</organism>
<keyword evidence="1" id="KW-1133">Transmembrane helix</keyword>
<feature type="domain" description="DUF7144" evidence="2">
    <location>
        <begin position="16"/>
        <end position="129"/>
    </location>
</feature>
<comment type="caution">
    <text evidence="3">The sequence shown here is derived from an EMBL/GenBank/DDBJ whole genome shotgun (WGS) entry which is preliminary data.</text>
</comment>
<evidence type="ECO:0000256" key="1">
    <source>
        <dbReference type="SAM" id="Phobius"/>
    </source>
</evidence>
<protein>
    <submittedName>
        <fullName evidence="3">Membrane protein</fullName>
    </submittedName>
</protein>
<feature type="transmembrane region" description="Helical" evidence="1">
    <location>
        <begin position="60"/>
        <end position="80"/>
    </location>
</feature>
<dbReference type="RefSeq" id="WP_203954999.1">
    <property type="nucleotide sequence ID" value="NZ_BOOO01000022.1"/>
</dbReference>
<gene>
    <name evidence="3" type="ORF">Pmi06nite_45170</name>
</gene>
<sequence>MLGTWASGRKTTRSGWLDFASVLTLLVGVYNVIEGLTALIRPEYFLVTTEKILVFNFTAWGWIMLLLGLVQIAVGLGIAVGRPWARMAGIALAFLIAIVHLAFLSAYPVWSIVSIAMCVLVIYGLIVAPRNATA</sequence>
<dbReference type="Pfam" id="PF23636">
    <property type="entry name" value="DUF7144"/>
    <property type="match status" value="1"/>
</dbReference>
<accession>A0A8J3TQ68</accession>
<dbReference type="Proteomes" id="UP000650628">
    <property type="component" value="Unassembled WGS sequence"/>
</dbReference>
<dbReference type="EMBL" id="BOOO01000022">
    <property type="protein sequence ID" value="GII31075.1"/>
    <property type="molecule type" value="Genomic_DNA"/>
</dbReference>
<reference evidence="3 4" key="1">
    <citation type="submission" date="2021-01" db="EMBL/GenBank/DDBJ databases">
        <title>Whole genome shotgun sequence of Planotetraspora mira NBRC 15435.</title>
        <authorList>
            <person name="Komaki H."/>
            <person name="Tamura T."/>
        </authorList>
    </citation>
    <scope>NUCLEOTIDE SEQUENCE [LARGE SCALE GENOMIC DNA]</scope>
    <source>
        <strain evidence="3 4">NBRC 15435</strain>
    </source>
</reference>
<proteinExistence type="predicted"/>
<name>A0A8J3TQ68_9ACTN</name>
<dbReference type="AlphaFoldDB" id="A0A8J3TQ68"/>
<keyword evidence="1" id="KW-0472">Membrane</keyword>
<evidence type="ECO:0000313" key="4">
    <source>
        <dbReference type="Proteomes" id="UP000650628"/>
    </source>
</evidence>
<keyword evidence="1" id="KW-0812">Transmembrane</keyword>
<feature type="transmembrane region" description="Helical" evidence="1">
    <location>
        <begin position="87"/>
        <end position="103"/>
    </location>
</feature>
<feature type="transmembrane region" description="Helical" evidence="1">
    <location>
        <begin position="16"/>
        <end position="40"/>
    </location>
</feature>
<feature type="transmembrane region" description="Helical" evidence="1">
    <location>
        <begin position="109"/>
        <end position="128"/>
    </location>
</feature>
<evidence type="ECO:0000313" key="3">
    <source>
        <dbReference type="EMBL" id="GII31075.1"/>
    </source>
</evidence>
<keyword evidence="4" id="KW-1185">Reference proteome</keyword>